<evidence type="ECO:0000313" key="12">
    <source>
        <dbReference type="Proteomes" id="UP001497600"/>
    </source>
</evidence>
<keyword evidence="5 9" id="KW-0833">Ubl conjugation pathway</keyword>
<dbReference type="PANTHER" id="PTHR21497:SF24">
    <property type="entry name" value="E3 UBIQUITIN-PROTEIN LIGASE UBR1"/>
    <property type="match status" value="1"/>
</dbReference>
<sequence length="1935" mass="222691">MLSNSDSLKRYLLHLPANSSFSFTNDSKRDIRKALFWAISGQGQFLDWIFPMAFKGGADLSEVVSRIEEFNWSFSEYCKSSLAQQSREGCSQLSTKHIHNHHAFHENSPCARIFRKGEPIYRCLTCGFDDNCALCSHCYHPQYHEGHKVHITICQRENGGVCDCGDPEAWVNQYTCPYAKSVEDEETAATTPEVKATPIDLQKSFLETIEILLDYVIDVMSQCELQFDNPQDIELSRIHNATFRSSLNSSKYGYSESIGEEALDRNSEKFYLMVYNDQIRHYRDAVQRIYLASKKVPQFAEMITEKVQNFGKAKVISSKDINLLRERQRTLASTGLATCIRSHRDIFREDMCHEILTWIYDLTESEMFKSNNDLKNLFCRAFCGKWNNGLLHYSQVADPSYIYKVGTLDPSLRIPKIPSCRSQAGNLETTETLQKSAAHWSFTPSKWQLPQSMCEECEYNLTDIDYQPDTSHVGSRFQYFIYLDVRFWKSIRILLHDMFSTSLITNLDYKYIICCQYVDIYPAIADMFLTMDREPELSVMCTLSTQLFTCPTNSTSIVEHGDLSRIFASIYGFLTVEEIGSPQSIESTHSISMKSLKNRRWGQIFFDIGYILSRSKDSKSILASNIVPMACDILALFQGRPVMKRESKNHIEYENPDYSAFFHAISVIYQFADHIASCLCYLGDISRGEQMEISRNVIRYVVKFLLRLENAEYPGLIDDSVDIKLSKDQLTMFEKSEGGIIQNYGIDKEKVSFLHPIHSFLSWLIELSEFESPNTIKDVFGDAIREFSMYSDDTYITMNSSLQLRDIEVGTNYATSIFEYPIRTIVLMSQIKSGFWVRNGFSVRSQLQLYRNTGLRESGYMRDLFLTQVFINTNNPNLVCFLLFNRWLLMDGWINKKSSTGEDIEPSYDQKTLPYMIEECLSFFIHVLTEDLYLRGLSSEKISELRVRCEIIHNLCFGPTNYTKLCSQIPDHISSEKKFDLILEEMATFVSPVGSNDIGVYKLKEKYFETLNPYYFNYTTNTKDDAIKLAKERIHKKTGKPKSEIVVVPTIRKASELGVYKFIGNFSISIYFQKFLLTTLEYITKEGIEKADSLLETILHLIHICSFEETIDTATFGTFYDVFIGRPEGMNQSIVASLYHILTNDAFKDHHAKIMAIYKVLENKYHTLYEELKREVPNFSFANLEVDNSQSSEENEIDRKKRLAKERQEKLMAKFKKQQSSFLRKNSIDNGDCSDIDMDEYDDDVGWKFPESHCLLCQNAAEDAGPFGIITHVSKSSEFRVVPFDDQYWFLKSFSDGVSLDVDEKTTPQDIYTEKWKTYMSDIKESNVVGPGFPNQHVDSKLVSSSCGHGMHFQCYLNYLNSSRSRASQITRNTPENVEHKEFLCPLCKSINNMFIPILWNCNKSSLSKFLKAPENSLISEYGSFGLLTREKLRDTDWFNEFVEGAKLDITSASNLTAGALEMIQKTSLASESTTNQQYFQVLLSDMFQTLASLTFPYIFKADSVIVLVNSIKSAEIGLRGLSSNGGIVINQLSNNSLINLRTLNEFRNTSLYIKSNYAATNNRQRELYVKLLANLMFLNEDSFNQSVLQQDFFELLVNMFPLPTCGFSFNIILKMCFLGHVFQTFNTISTQIARHGYYDNGKYSILDVPIFSGISDEIAALSMSLFRRITKHDHLLNNLEVGKVIFSMVVKACTPFLRRAAIYAFVSCADVENYFTEYENEVCEVNKLCTFLGIDTLEQLFLKFKFESNVESIKLRSFVEYMEQPKAQNSIELDKALEYPGIVRLVDLPERLDFFFTKYYYSDIYETPHRRIENPAICLFCGDVLDVQKSAKSGREGQCTTHFMKECANNVGIYLLPKERCLLLMHKNGGSFYNAPFLDQHGELPSESKRGKTLYLMDKRYDDFIRNVWLQHDIPNYITRKLDSVMDAGGWDTL</sequence>
<gene>
    <name evidence="11" type="ORF">CAAN4_A10880</name>
</gene>
<evidence type="ECO:0000256" key="2">
    <source>
        <dbReference type="ARBA" id="ARBA00022679"/>
    </source>
</evidence>
<comment type="pathway">
    <text evidence="9">Protein modification; protein ubiquitination.</text>
</comment>
<evidence type="ECO:0000256" key="9">
    <source>
        <dbReference type="RuleBase" id="RU366018"/>
    </source>
</evidence>
<dbReference type="Gene3D" id="2.10.110.30">
    <property type="match status" value="1"/>
</dbReference>
<dbReference type="InterPro" id="IPR003126">
    <property type="entry name" value="Znf_UBR"/>
</dbReference>
<dbReference type="InterPro" id="IPR055194">
    <property type="entry name" value="UBR1-like_WH"/>
</dbReference>
<evidence type="ECO:0000259" key="10">
    <source>
        <dbReference type="PROSITE" id="PS51157"/>
    </source>
</evidence>
<dbReference type="Proteomes" id="UP001497600">
    <property type="component" value="Chromosome A"/>
</dbReference>
<dbReference type="CDD" id="cd19672">
    <property type="entry name" value="UBR-box_UBR1_like"/>
    <property type="match status" value="1"/>
</dbReference>
<evidence type="ECO:0000256" key="5">
    <source>
        <dbReference type="ARBA" id="ARBA00022786"/>
    </source>
</evidence>
<organism evidence="11 12">
    <name type="scientific">[Candida] anglica</name>
    <dbReference type="NCBI Taxonomy" id="148631"/>
    <lineage>
        <taxon>Eukaryota</taxon>
        <taxon>Fungi</taxon>
        <taxon>Dikarya</taxon>
        <taxon>Ascomycota</taxon>
        <taxon>Saccharomycotina</taxon>
        <taxon>Pichiomycetes</taxon>
        <taxon>Debaryomycetaceae</taxon>
        <taxon>Kurtzmaniella</taxon>
    </lineage>
</organism>
<dbReference type="SUPFAM" id="SSF46785">
    <property type="entry name" value="Winged helix' DNA-binding domain"/>
    <property type="match status" value="1"/>
</dbReference>
<dbReference type="InterPro" id="IPR044046">
    <property type="entry name" value="E3_ligase_UBR-like_C"/>
</dbReference>
<keyword evidence="3 9" id="KW-0479">Metal-binding</keyword>
<evidence type="ECO:0000256" key="1">
    <source>
        <dbReference type="ARBA" id="ARBA00000900"/>
    </source>
</evidence>
<dbReference type="Pfam" id="PF02207">
    <property type="entry name" value="zf-UBR"/>
    <property type="match status" value="1"/>
</dbReference>
<dbReference type="Pfam" id="PF18995">
    <property type="entry name" value="PRT6_C"/>
    <property type="match status" value="1"/>
</dbReference>
<feature type="zinc finger region" description="UBR-type" evidence="8">
    <location>
        <begin position="108"/>
        <end position="181"/>
    </location>
</feature>
<dbReference type="InterPro" id="IPR042065">
    <property type="entry name" value="E3_ELL-like"/>
</dbReference>
<dbReference type="Gene3D" id="1.10.10.2670">
    <property type="entry name" value="E3 ubiquitin-protein ligase"/>
    <property type="match status" value="1"/>
</dbReference>
<dbReference type="PANTHER" id="PTHR21497">
    <property type="entry name" value="UBIQUITIN LIGASE E3 ALPHA-RELATED"/>
    <property type="match status" value="1"/>
</dbReference>
<proteinExistence type="inferred from homology"/>
<evidence type="ECO:0000256" key="3">
    <source>
        <dbReference type="ARBA" id="ARBA00022723"/>
    </source>
</evidence>
<evidence type="ECO:0000256" key="8">
    <source>
        <dbReference type="PROSITE-ProRule" id="PRU00508"/>
    </source>
</evidence>
<keyword evidence="6 9" id="KW-0862">Zinc</keyword>
<evidence type="ECO:0000256" key="4">
    <source>
        <dbReference type="ARBA" id="ARBA00022771"/>
    </source>
</evidence>
<dbReference type="InterPro" id="IPR036390">
    <property type="entry name" value="WH_DNA-bd_sf"/>
</dbReference>
<evidence type="ECO:0000313" key="11">
    <source>
        <dbReference type="EMBL" id="CAK7894091.1"/>
    </source>
</evidence>
<comment type="similarity">
    <text evidence="7 9">Belongs to the E3 ubiquitin-protein ligase UBR1-like family.</text>
</comment>
<dbReference type="SMART" id="SM00396">
    <property type="entry name" value="ZnF_UBR1"/>
    <property type="match status" value="1"/>
</dbReference>
<feature type="domain" description="UBR-type" evidence="10">
    <location>
        <begin position="108"/>
        <end position="181"/>
    </location>
</feature>
<protein>
    <recommendedName>
        <fullName evidence="9">E3 ubiquitin-protein ligase</fullName>
        <ecNumber evidence="9">2.3.2.27</ecNumber>
    </recommendedName>
</protein>
<dbReference type="EC" id="2.3.2.27" evidence="9"/>
<keyword evidence="4 9" id="KW-0863">Zinc-finger</keyword>
<dbReference type="PROSITE" id="PS51157">
    <property type="entry name" value="ZF_UBR"/>
    <property type="match status" value="1"/>
</dbReference>
<evidence type="ECO:0000256" key="7">
    <source>
        <dbReference type="ARBA" id="ARBA00046341"/>
    </source>
</evidence>
<dbReference type="Pfam" id="PF22960">
    <property type="entry name" value="WHD_UBR1"/>
    <property type="match status" value="1"/>
</dbReference>
<evidence type="ECO:0000256" key="6">
    <source>
        <dbReference type="ARBA" id="ARBA00022833"/>
    </source>
</evidence>
<comment type="function">
    <text evidence="9">Ubiquitin ligase protein which is a component of the N-end rule pathway. Recognizes and binds to proteins bearing specific N-terminal residues that are destabilizing according to the N-end rule, leading to their ubiquitination and subsequent degradation.</text>
</comment>
<dbReference type="EMBL" id="OZ004253">
    <property type="protein sequence ID" value="CAK7894091.1"/>
    <property type="molecule type" value="Genomic_DNA"/>
</dbReference>
<keyword evidence="12" id="KW-1185">Reference proteome</keyword>
<comment type="catalytic activity">
    <reaction evidence="1 9">
        <text>S-ubiquitinyl-[E2 ubiquitin-conjugating enzyme]-L-cysteine + [acceptor protein]-L-lysine = [E2 ubiquitin-conjugating enzyme]-L-cysteine + N(6)-ubiquitinyl-[acceptor protein]-L-lysine.</text>
        <dbReference type="EC" id="2.3.2.27"/>
    </reaction>
</comment>
<dbReference type="CDD" id="cd16482">
    <property type="entry name" value="RING-H2_UBR1-like"/>
    <property type="match status" value="1"/>
</dbReference>
<accession>A0ABP0E6I7</accession>
<keyword evidence="2 9" id="KW-0808">Transferase</keyword>
<name>A0ABP0E6I7_9ASCO</name>
<dbReference type="InterPro" id="IPR039164">
    <property type="entry name" value="UBR1-like"/>
</dbReference>
<reference evidence="11 12" key="1">
    <citation type="submission" date="2024-01" db="EMBL/GenBank/DDBJ databases">
        <authorList>
            <consortium name="Genoscope - CEA"/>
            <person name="William W."/>
        </authorList>
    </citation>
    <scope>NUCLEOTIDE SEQUENCE [LARGE SCALE GENOMIC DNA]</scope>
    <source>
        <strain evidence="11 12">29B2s-10</strain>
    </source>
</reference>